<evidence type="ECO:0000256" key="3">
    <source>
        <dbReference type="ARBA" id="ARBA00022670"/>
    </source>
</evidence>
<feature type="domain" description="Peptidase S1" evidence="10">
    <location>
        <begin position="81"/>
        <end position="303"/>
    </location>
</feature>
<evidence type="ECO:0000256" key="5">
    <source>
        <dbReference type="ARBA" id="ARBA00022825"/>
    </source>
</evidence>
<dbReference type="InterPro" id="IPR033116">
    <property type="entry name" value="TRYPSIN_SER"/>
</dbReference>
<keyword evidence="4 9" id="KW-0378">Hydrolase</keyword>
<keyword evidence="3 9" id="KW-0645">Protease</keyword>
<evidence type="ECO:0000313" key="11">
    <source>
        <dbReference type="EMBL" id="CAK1552927.1"/>
    </source>
</evidence>
<dbReference type="GO" id="GO:0004252">
    <property type="term" value="F:serine-type endopeptidase activity"/>
    <property type="evidence" value="ECO:0007669"/>
    <property type="project" value="UniProtKB-EC"/>
</dbReference>
<dbReference type="SMART" id="SM00020">
    <property type="entry name" value="Tryp_SPc"/>
    <property type="match status" value="1"/>
</dbReference>
<dbReference type="AlphaFoldDB" id="A0AAV1JVU7"/>
<sequence length="316" mass="34613">MRQSPHALEHSSSVTLSFAALNPGADFSLLEMIVWHSLPKQCSFVCIKYLLRLEKIDDIGGSIIRIILPEDTAQDTVVTRIVGGKDAPDGGIPYQVSLRSAYDSHFCGGSILNKRWILTAAHCTVGSSTRSVKVVVGTNSLKSGGAKYSVERLVVHESYNSGLISNDISLVKVTEDIEFTDRVQPILLPESNTEANAELLLTGWGRLSYPGNLPEVLQMINVTALSVDDCQSKFNGINPVYDTQICSLTRAGEGACHGDSGGPLVENNRVVGIVSWGMPCAKGYPDVYTRVYSFLDWIQEEMKEKPEATERNPRMY</sequence>
<dbReference type="PANTHER" id="PTHR24252">
    <property type="entry name" value="ACROSIN-RELATED"/>
    <property type="match status" value="1"/>
</dbReference>
<gene>
    <name evidence="11" type="ORF">LNINA_LOCUS11952</name>
</gene>
<dbReference type="PRINTS" id="PR00722">
    <property type="entry name" value="CHYMOTRYPSIN"/>
</dbReference>
<dbReference type="CDD" id="cd00190">
    <property type="entry name" value="Tryp_SPc"/>
    <property type="match status" value="1"/>
</dbReference>
<dbReference type="PANTHER" id="PTHR24252:SF7">
    <property type="entry name" value="HYALIN"/>
    <property type="match status" value="1"/>
</dbReference>
<comment type="subcellular location">
    <subcellularLocation>
        <location evidence="1">Secreted</location>
    </subcellularLocation>
</comment>
<evidence type="ECO:0000256" key="8">
    <source>
        <dbReference type="ARBA" id="ARBA00038868"/>
    </source>
</evidence>
<evidence type="ECO:0000256" key="1">
    <source>
        <dbReference type="ARBA" id="ARBA00004613"/>
    </source>
</evidence>
<dbReference type="InterPro" id="IPR018114">
    <property type="entry name" value="TRYPSIN_HIS"/>
</dbReference>
<dbReference type="FunFam" id="2.40.10.10:FF:000047">
    <property type="entry name" value="Trypsin eta"/>
    <property type="match status" value="1"/>
</dbReference>
<dbReference type="InterPro" id="IPR001314">
    <property type="entry name" value="Peptidase_S1A"/>
</dbReference>
<dbReference type="EMBL" id="CAVLEF010000182">
    <property type="protein sequence ID" value="CAK1552927.1"/>
    <property type="molecule type" value="Genomic_DNA"/>
</dbReference>
<keyword evidence="6" id="KW-1015">Disulfide bond</keyword>
<evidence type="ECO:0000256" key="4">
    <source>
        <dbReference type="ARBA" id="ARBA00022801"/>
    </source>
</evidence>
<proteinExistence type="predicted"/>
<evidence type="ECO:0000259" key="10">
    <source>
        <dbReference type="PROSITE" id="PS50240"/>
    </source>
</evidence>
<evidence type="ECO:0000256" key="7">
    <source>
        <dbReference type="ARBA" id="ARBA00036320"/>
    </source>
</evidence>
<organism evidence="11 12">
    <name type="scientific">Leptosia nina</name>
    <dbReference type="NCBI Taxonomy" id="320188"/>
    <lineage>
        <taxon>Eukaryota</taxon>
        <taxon>Metazoa</taxon>
        <taxon>Ecdysozoa</taxon>
        <taxon>Arthropoda</taxon>
        <taxon>Hexapoda</taxon>
        <taxon>Insecta</taxon>
        <taxon>Pterygota</taxon>
        <taxon>Neoptera</taxon>
        <taxon>Endopterygota</taxon>
        <taxon>Lepidoptera</taxon>
        <taxon>Glossata</taxon>
        <taxon>Ditrysia</taxon>
        <taxon>Papilionoidea</taxon>
        <taxon>Pieridae</taxon>
        <taxon>Pierinae</taxon>
        <taxon>Leptosia</taxon>
    </lineage>
</organism>
<dbReference type="PROSITE" id="PS50240">
    <property type="entry name" value="TRYPSIN_DOM"/>
    <property type="match status" value="1"/>
</dbReference>
<dbReference type="InterPro" id="IPR043504">
    <property type="entry name" value="Peptidase_S1_PA_chymotrypsin"/>
</dbReference>
<dbReference type="InterPro" id="IPR009003">
    <property type="entry name" value="Peptidase_S1_PA"/>
</dbReference>
<dbReference type="Gene3D" id="2.40.10.10">
    <property type="entry name" value="Trypsin-like serine proteases"/>
    <property type="match status" value="2"/>
</dbReference>
<evidence type="ECO:0000256" key="2">
    <source>
        <dbReference type="ARBA" id="ARBA00022525"/>
    </source>
</evidence>
<dbReference type="InterPro" id="IPR001254">
    <property type="entry name" value="Trypsin_dom"/>
</dbReference>
<accession>A0AAV1JVU7</accession>
<dbReference type="Pfam" id="PF00089">
    <property type="entry name" value="Trypsin"/>
    <property type="match status" value="1"/>
</dbReference>
<protein>
    <recommendedName>
        <fullName evidence="8">trypsin</fullName>
        <ecNumber evidence="8">3.4.21.4</ecNumber>
    </recommendedName>
</protein>
<dbReference type="EC" id="3.4.21.4" evidence="8"/>
<keyword evidence="12" id="KW-1185">Reference proteome</keyword>
<name>A0AAV1JVU7_9NEOP</name>
<evidence type="ECO:0000256" key="9">
    <source>
        <dbReference type="RuleBase" id="RU363034"/>
    </source>
</evidence>
<evidence type="ECO:0000313" key="12">
    <source>
        <dbReference type="Proteomes" id="UP001497472"/>
    </source>
</evidence>
<dbReference type="PROSITE" id="PS00135">
    <property type="entry name" value="TRYPSIN_SER"/>
    <property type="match status" value="1"/>
</dbReference>
<dbReference type="Proteomes" id="UP001497472">
    <property type="component" value="Unassembled WGS sequence"/>
</dbReference>
<comment type="caution">
    <text evidence="11">The sequence shown here is derived from an EMBL/GenBank/DDBJ whole genome shotgun (WGS) entry which is preliminary data.</text>
</comment>
<keyword evidence="5 9" id="KW-0720">Serine protease</keyword>
<evidence type="ECO:0000256" key="6">
    <source>
        <dbReference type="ARBA" id="ARBA00023157"/>
    </source>
</evidence>
<comment type="catalytic activity">
    <reaction evidence="7">
        <text>Preferential cleavage: Arg-|-Xaa, Lys-|-Xaa.</text>
        <dbReference type="EC" id="3.4.21.4"/>
    </reaction>
</comment>
<dbReference type="SUPFAM" id="SSF50494">
    <property type="entry name" value="Trypsin-like serine proteases"/>
    <property type="match status" value="1"/>
</dbReference>
<dbReference type="PROSITE" id="PS00134">
    <property type="entry name" value="TRYPSIN_HIS"/>
    <property type="match status" value="1"/>
</dbReference>
<dbReference type="GO" id="GO:0016485">
    <property type="term" value="P:protein processing"/>
    <property type="evidence" value="ECO:0007669"/>
    <property type="project" value="UniProtKB-ARBA"/>
</dbReference>
<dbReference type="GO" id="GO:0005576">
    <property type="term" value="C:extracellular region"/>
    <property type="evidence" value="ECO:0007669"/>
    <property type="project" value="UniProtKB-SubCell"/>
</dbReference>
<reference evidence="11 12" key="1">
    <citation type="submission" date="2023-11" db="EMBL/GenBank/DDBJ databases">
        <authorList>
            <person name="Okamura Y."/>
        </authorList>
    </citation>
    <scope>NUCLEOTIDE SEQUENCE [LARGE SCALE GENOMIC DNA]</scope>
</reference>
<keyword evidence="2" id="KW-0964">Secreted</keyword>